<reference evidence="2" key="1">
    <citation type="submission" date="2025-08" db="UniProtKB">
        <authorList>
            <consortium name="Ensembl"/>
        </authorList>
    </citation>
    <scope>IDENTIFICATION</scope>
</reference>
<protein>
    <recommendedName>
        <fullName evidence="4">C-type lectin domain-containing protein</fullName>
    </recommendedName>
</protein>
<name>A0A3B4YII7_SERLL</name>
<dbReference type="Proteomes" id="UP000261360">
    <property type="component" value="Unplaced"/>
</dbReference>
<dbReference type="Ensembl" id="ENSSLDT00000031282.1">
    <property type="protein sequence ID" value="ENSSLDP00000030405.1"/>
    <property type="gene ID" value="ENSSLDG00000023427.1"/>
</dbReference>
<feature type="transmembrane region" description="Helical" evidence="1">
    <location>
        <begin position="20"/>
        <end position="39"/>
    </location>
</feature>
<reference evidence="2" key="2">
    <citation type="submission" date="2025-09" db="UniProtKB">
        <authorList>
            <consortium name="Ensembl"/>
        </authorList>
    </citation>
    <scope>IDENTIFICATION</scope>
</reference>
<evidence type="ECO:0000313" key="3">
    <source>
        <dbReference type="Proteomes" id="UP000261360"/>
    </source>
</evidence>
<dbReference type="Gene3D" id="3.10.100.10">
    <property type="entry name" value="Mannose-Binding Protein A, subunit A"/>
    <property type="match status" value="1"/>
</dbReference>
<proteinExistence type="predicted"/>
<dbReference type="PANTHER" id="PTHR45710">
    <property type="entry name" value="C-TYPE LECTIN DOMAIN-CONTAINING PROTEIN 180"/>
    <property type="match status" value="1"/>
</dbReference>
<keyword evidence="1" id="KW-0812">Transmembrane</keyword>
<organism evidence="2 3">
    <name type="scientific">Seriola lalandi dorsalis</name>
    <dbReference type="NCBI Taxonomy" id="1841481"/>
    <lineage>
        <taxon>Eukaryota</taxon>
        <taxon>Metazoa</taxon>
        <taxon>Chordata</taxon>
        <taxon>Craniata</taxon>
        <taxon>Vertebrata</taxon>
        <taxon>Euteleostomi</taxon>
        <taxon>Actinopterygii</taxon>
        <taxon>Neopterygii</taxon>
        <taxon>Teleostei</taxon>
        <taxon>Neoteleostei</taxon>
        <taxon>Acanthomorphata</taxon>
        <taxon>Carangaria</taxon>
        <taxon>Carangiformes</taxon>
        <taxon>Carangidae</taxon>
        <taxon>Seriola</taxon>
    </lineage>
</organism>
<keyword evidence="3" id="KW-1185">Reference proteome</keyword>
<evidence type="ECO:0000256" key="1">
    <source>
        <dbReference type="SAM" id="Phobius"/>
    </source>
</evidence>
<keyword evidence="1" id="KW-0472">Membrane</keyword>
<evidence type="ECO:0008006" key="4">
    <source>
        <dbReference type="Google" id="ProtNLM"/>
    </source>
</evidence>
<dbReference type="InterPro" id="IPR050828">
    <property type="entry name" value="C-type_lectin/matrix_domain"/>
</dbReference>
<sequence length="90" mass="10387">LNDDATCDIQVTLFSLPRNLFIVLMCIMYVLKTFCPAGWRRFSHACYFLSCNTGSWEKGREDCRAKEADLVIIDSLEEQVLCRRVCVNKC</sequence>
<dbReference type="GeneTree" id="ENSGT01010000223046"/>
<dbReference type="AlphaFoldDB" id="A0A3B4YII7"/>
<keyword evidence="1" id="KW-1133">Transmembrane helix</keyword>
<accession>A0A3B4YII7</accession>
<dbReference type="InterPro" id="IPR016186">
    <property type="entry name" value="C-type_lectin-like/link_sf"/>
</dbReference>
<dbReference type="SUPFAM" id="SSF56436">
    <property type="entry name" value="C-type lectin-like"/>
    <property type="match status" value="1"/>
</dbReference>
<dbReference type="PANTHER" id="PTHR45710:SF26">
    <property type="entry name" value="RH26557P"/>
    <property type="match status" value="1"/>
</dbReference>
<evidence type="ECO:0000313" key="2">
    <source>
        <dbReference type="Ensembl" id="ENSSLDP00000030405.1"/>
    </source>
</evidence>
<dbReference type="InterPro" id="IPR016187">
    <property type="entry name" value="CTDL_fold"/>
</dbReference>